<protein>
    <submittedName>
        <fullName evidence="4">AcrR family transcriptional regulator</fullName>
    </submittedName>
</protein>
<evidence type="ECO:0000259" key="3">
    <source>
        <dbReference type="PROSITE" id="PS50977"/>
    </source>
</evidence>
<dbReference type="AlphaFoldDB" id="A0A7X0MVI2"/>
<dbReference type="SUPFAM" id="SSF46689">
    <property type="entry name" value="Homeodomain-like"/>
    <property type="match status" value="1"/>
</dbReference>
<gene>
    <name evidence="4" type="ORF">HNR48_002031</name>
</gene>
<dbReference type="RefSeq" id="WP_166844610.1">
    <property type="nucleotide sequence ID" value="NZ_JAAONY010000002.1"/>
</dbReference>
<dbReference type="Proteomes" id="UP000528457">
    <property type="component" value="Unassembled WGS sequence"/>
</dbReference>
<evidence type="ECO:0000313" key="5">
    <source>
        <dbReference type="Proteomes" id="UP000528457"/>
    </source>
</evidence>
<reference evidence="4 5" key="1">
    <citation type="submission" date="2020-08" db="EMBL/GenBank/DDBJ databases">
        <title>Genomic Encyclopedia of Type Strains, Phase IV (KMG-IV): sequencing the most valuable type-strain genomes for metagenomic binning, comparative biology and taxonomic classification.</title>
        <authorList>
            <person name="Goeker M."/>
        </authorList>
    </citation>
    <scope>NUCLEOTIDE SEQUENCE [LARGE SCALE GENOMIC DNA]</scope>
    <source>
        <strain evidence="4 5">DSM 22368</strain>
    </source>
</reference>
<dbReference type="InterPro" id="IPR009057">
    <property type="entry name" value="Homeodomain-like_sf"/>
</dbReference>
<proteinExistence type="predicted"/>
<keyword evidence="5" id="KW-1185">Reference proteome</keyword>
<dbReference type="EMBL" id="JACHHT010000002">
    <property type="protein sequence ID" value="MBB6521746.1"/>
    <property type="molecule type" value="Genomic_DNA"/>
</dbReference>
<evidence type="ECO:0000256" key="2">
    <source>
        <dbReference type="PROSITE-ProRule" id="PRU00335"/>
    </source>
</evidence>
<dbReference type="Gene3D" id="1.10.357.10">
    <property type="entry name" value="Tetracycline Repressor, domain 2"/>
    <property type="match status" value="1"/>
</dbReference>
<dbReference type="PROSITE" id="PS50977">
    <property type="entry name" value="HTH_TETR_2"/>
    <property type="match status" value="1"/>
</dbReference>
<dbReference type="InParanoid" id="A0A7X0MVI2"/>
<feature type="DNA-binding region" description="H-T-H motif" evidence="2">
    <location>
        <begin position="35"/>
        <end position="54"/>
    </location>
</feature>
<dbReference type="GO" id="GO:0003677">
    <property type="term" value="F:DNA binding"/>
    <property type="evidence" value="ECO:0007669"/>
    <property type="project" value="UniProtKB-UniRule"/>
</dbReference>
<feature type="domain" description="HTH tetR-type" evidence="3">
    <location>
        <begin position="13"/>
        <end position="72"/>
    </location>
</feature>
<evidence type="ECO:0000256" key="1">
    <source>
        <dbReference type="ARBA" id="ARBA00023125"/>
    </source>
</evidence>
<name>A0A7X0MVI2_9GAMM</name>
<comment type="caution">
    <text evidence="4">The sequence shown here is derived from an EMBL/GenBank/DDBJ whole genome shotgun (WGS) entry which is preliminary data.</text>
</comment>
<accession>A0A7X0MVI2</accession>
<evidence type="ECO:0000313" key="4">
    <source>
        <dbReference type="EMBL" id="MBB6521746.1"/>
    </source>
</evidence>
<dbReference type="SUPFAM" id="SSF48498">
    <property type="entry name" value="Tetracyclin repressor-like, C-terminal domain"/>
    <property type="match status" value="1"/>
</dbReference>
<organism evidence="4 5">
    <name type="scientific">Pseudoteredinibacter isoporae</name>
    <dbReference type="NCBI Taxonomy" id="570281"/>
    <lineage>
        <taxon>Bacteria</taxon>
        <taxon>Pseudomonadati</taxon>
        <taxon>Pseudomonadota</taxon>
        <taxon>Gammaproteobacteria</taxon>
        <taxon>Cellvibrionales</taxon>
        <taxon>Cellvibrionaceae</taxon>
        <taxon>Pseudoteredinibacter</taxon>
    </lineage>
</organism>
<dbReference type="InterPro" id="IPR001647">
    <property type="entry name" value="HTH_TetR"/>
</dbReference>
<keyword evidence="1 2" id="KW-0238">DNA-binding</keyword>
<dbReference type="InterPro" id="IPR036271">
    <property type="entry name" value="Tet_transcr_reg_TetR-rel_C_sf"/>
</dbReference>
<sequence length="201" mass="22550">MNSLITPKTKKGIETRNRLLEAARTVAMKFDGQIEIARVAKEADVVASVVHRYFGSKNGLVTAIVDDYYDRLNKEIFTLDLHKSMDWMESEKIRLKMGIDFMYEEPFTRVIHGQFARAPEVASRERERIAAVITRTAKGIKRAQSLGTLPSHVDADLAGAAMFGALVQVISHALSRKRKPSKDAVFEVMWRQVAASVDMPS</sequence>